<gene>
    <name evidence="10" type="ORF">C7389_11151</name>
</gene>
<evidence type="ECO:0000256" key="6">
    <source>
        <dbReference type="ARBA" id="ARBA00022989"/>
    </source>
</evidence>
<dbReference type="GO" id="GO:0005471">
    <property type="term" value="F:ATP:ADP antiporter activity"/>
    <property type="evidence" value="ECO:0007669"/>
    <property type="project" value="InterPro"/>
</dbReference>
<keyword evidence="3 8" id="KW-0812">Transmembrane</keyword>
<sequence length="506" mass="53959">MSLTTMPDAHRPRPWELVFNIRRDEIAPVLVAALFFFFVLSALMVLRPARDALGLERGIESVRGLILVTAVATLAVNPLFGWLVSRLRRRQLIGATYGSLVLSLAGFWGLMEYAPGMVSQASSQVFYIWFNVFNLFATMVFWALLAERFTSEQGKRFFGLISIGGTAGAIFGPWLTSELAESLGTASLLLVAGSFLLLAMSSAWALLWITPDRSTTGTGSGAAASPRAEETARIGGSAWAGIHSVFRSAYLGGVAAYVMLTAVMVTLVYFTRLQTVAGIADGVDARAAMLGRIDMWTHVVVLVLQLTLAGRIIKRFGLGVALAILPAATALGFIGLATFGSFAVLVLLEALTRAVQRAIAQPARETLFTVVDREDKYKAKAFIDTFVYRAGDVAGAQTEGALGRLGLAMGSLVSVVLPLALVWMVLALWLGRAQSRRAMPQVLHAPRPADSRRGVRRSSGAPAGNATGAGGPARVHDGDPPQAHPPPARRELPGTRLGARPHGSSP</sequence>
<feature type="transmembrane region" description="Helical" evidence="8">
    <location>
        <begin position="320"/>
        <end position="348"/>
    </location>
</feature>
<evidence type="ECO:0000256" key="4">
    <source>
        <dbReference type="ARBA" id="ARBA00022741"/>
    </source>
</evidence>
<feature type="region of interest" description="Disordered" evidence="9">
    <location>
        <begin position="441"/>
        <end position="506"/>
    </location>
</feature>
<comment type="subcellular location">
    <subcellularLocation>
        <location evidence="1 8">Membrane</location>
        <topology evidence="1 8">Multi-pass membrane protein</topology>
    </subcellularLocation>
</comment>
<feature type="transmembrane region" description="Helical" evidence="8">
    <location>
        <begin position="188"/>
        <end position="209"/>
    </location>
</feature>
<dbReference type="EMBL" id="SNVV01000011">
    <property type="protein sequence ID" value="TDN49573.1"/>
    <property type="molecule type" value="Genomic_DNA"/>
</dbReference>
<evidence type="ECO:0000313" key="11">
    <source>
        <dbReference type="Proteomes" id="UP000295129"/>
    </source>
</evidence>
<evidence type="ECO:0000256" key="9">
    <source>
        <dbReference type="SAM" id="MobiDB-lite"/>
    </source>
</evidence>
<dbReference type="InterPro" id="IPR036259">
    <property type="entry name" value="MFS_trans_sf"/>
</dbReference>
<feature type="transmembrane region" description="Helical" evidence="8">
    <location>
        <begin position="92"/>
        <end position="111"/>
    </location>
</feature>
<keyword evidence="11" id="KW-1185">Reference proteome</keyword>
<dbReference type="AlphaFoldDB" id="A0A4R6DWI4"/>
<organism evidence="10 11">
    <name type="scientific">Azoarcus indigens</name>
    <dbReference type="NCBI Taxonomy" id="29545"/>
    <lineage>
        <taxon>Bacteria</taxon>
        <taxon>Pseudomonadati</taxon>
        <taxon>Pseudomonadota</taxon>
        <taxon>Betaproteobacteria</taxon>
        <taxon>Rhodocyclales</taxon>
        <taxon>Zoogloeaceae</taxon>
        <taxon>Azoarcus</taxon>
    </lineage>
</organism>
<dbReference type="SUPFAM" id="SSF103473">
    <property type="entry name" value="MFS general substrate transporter"/>
    <property type="match status" value="1"/>
</dbReference>
<feature type="transmembrane region" description="Helical" evidence="8">
    <location>
        <begin position="26"/>
        <end position="45"/>
    </location>
</feature>
<keyword evidence="5 8" id="KW-0067">ATP-binding</keyword>
<keyword evidence="4 8" id="KW-0547">Nucleotide-binding</keyword>
<protein>
    <recommendedName>
        <fullName evidence="8">ADP,ATP carrier protein</fullName>
    </recommendedName>
</protein>
<dbReference type="InterPro" id="IPR004667">
    <property type="entry name" value="ADP_ATP_car_bac_type"/>
</dbReference>
<keyword evidence="7 8" id="KW-0472">Membrane</keyword>
<keyword evidence="2 8" id="KW-0813">Transport</keyword>
<dbReference type="Pfam" id="PF03219">
    <property type="entry name" value="TLC"/>
    <property type="match status" value="1"/>
</dbReference>
<evidence type="ECO:0000256" key="8">
    <source>
        <dbReference type="RuleBase" id="RU363121"/>
    </source>
</evidence>
<evidence type="ECO:0000256" key="3">
    <source>
        <dbReference type="ARBA" id="ARBA00022692"/>
    </source>
</evidence>
<feature type="transmembrane region" description="Helical" evidence="8">
    <location>
        <begin position="249"/>
        <end position="270"/>
    </location>
</feature>
<feature type="transmembrane region" description="Helical" evidence="8">
    <location>
        <begin position="295"/>
        <end position="313"/>
    </location>
</feature>
<dbReference type="PANTHER" id="PTHR43596">
    <property type="entry name" value="ADP,ATP CARRIER PROTEIN"/>
    <property type="match status" value="1"/>
</dbReference>
<dbReference type="Proteomes" id="UP000295129">
    <property type="component" value="Unassembled WGS sequence"/>
</dbReference>
<feature type="transmembrane region" description="Helical" evidence="8">
    <location>
        <begin position="126"/>
        <end position="145"/>
    </location>
</feature>
<keyword evidence="6 8" id="KW-1133">Transmembrane helix</keyword>
<feature type="transmembrane region" description="Helical" evidence="8">
    <location>
        <begin position="407"/>
        <end position="430"/>
    </location>
</feature>
<reference evidence="10 11" key="1">
    <citation type="submission" date="2019-03" db="EMBL/GenBank/DDBJ databases">
        <title>Genomic Encyclopedia of Type Strains, Phase IV (KMG-IV): sequencing the most valuable type-strain genomes for metagenomic binning, comparative biology and taxonomic classification.</title>
        <authorList>
            <person name="Goeker M."/>
        </authorList>
    </citation>
    <scope>NUCLEOTIDE SEQUENCE [LARGE SCALE GENOMIC DNA]</scope>
    <source>
        <strain evidence="10 11">DSM 12121</strain>
    </source>
</reference>
<accession>A0A4R6DWI4</accession>
<name>A0A4R6DWI4_9RHOO</name>
<evidence type="ECO:0000256" key="5">
    <source>
        <dbReference type="ARBA" id="ARBA00022840"/>
    </source>
</evidence>
<proteinExistence type="inferred from homology"/>
<feature type="transmembrane region" description="Helical" evidence="8">
    <location>
        <begin position="65"/>
        <end position="85"/>
    </location>
</feature>
<dbReference type="PANTHER" id="PTHR43596:SF1">
    <property type="entry name" value="ADP,ATP CARRIER PROTEIN"/>
    <property type="match status" value="1"/>
</dbReference>
<comment type="caution">
    <text evidence="10">The sequence shown here is derived from an EMBL/GenBank/DDBJ whole genome shotgun (WGS) entry which is preliminary data.</text>
</comment>
<evidence type="ECO:0000256" key="2">
    <source>
        <dbReference type="ARBA" id="ARBA00022448"/>
    </source>
</evidence>
<evidence type="ECO:0000313" key="10">
    <source>
        <dbReference type="EMBL" id="TDN49573.1"/>
    </source>
</evidence>
<dbReference type="GO" id="GO:0016020">
    <property type="term" value="C:membrane"/>
    <property type="evidence" value="ECO:0007669"/>
    <property type="project" value="UniProtKB-SubCell"/>
</dbReference>
<evidence type="ECO:0000256" key="7">
    <source>
        <dbReference type="ARBA" id="ARBA00023136"/>
    </source>
</evidence>
<dbReference type="RefSeq" id="WP_133592329.1">
    <property type="nucleotide sequence ID" value="NZ_SNVV01000011.1"/>
</dbReference>
<dbReference type="Gene3D" id="1.20.1250.20">
    <property type="entry name" value="MFS general substrate transporter like domains"/>
    <property type="match status" value="1"/>
</dbReference>
<dbReference type="GO" id="GO:0005524">
    <property type="term" value="F:ATP binding"/>
    <property type="evidence" value="ECO:0007669"/>
    <property type="project" value="UniProtKB-KW"/>
</dbReference>
<feature type="transmembrane region" description="Helical" evidence="8">
    <location>
        <begin position="157"/>
        <end position="176"/>
    </location>
</feature>
<comment type="similarity">
    <text evidence="8">Belongs to the ADP/ATP translocase tlc family.</text>
</comment>
<dbReference type="OrthoDB" id="199378at2"/>
<evidence type="ECO:0000256" key="1">
    <source>
        <dbReference type="ARBA" id="ARBA00004141"/>
    </source>
</evidence>